<dbReference type="KEGG" id="rsz:108854324"/>
<feature type="region of interest" description="Disordered" evidence="1">
    <location>
        <begin position="216"/>
        <end position="244"/>
    </location>
</feature>
<reference evidence="4" key="1">
    <citation type="journal article" date="2019" name="Database">
        <title>The radish genome database (RadishGD): an integrated information resource for radish genomics.</title>
        <authorList>
            <person name="Yu H.J."/>
            <person name="Baek S."/>
            <person name="Lee Y.J."/>
            <person name="Cho A."/>
            <person name="Mun J.H."/>
        </authorList>
    </citation>
    <scope>NUCLEOTIDE SEQUENCE [LARGE SCALE GENOMIC DNA]</scope>
    <source>
        <strain evidence="4">cv. WK10039</strain>
    </source>
</reference>
<dbReference type="OrthoDB" id="10250354at2759"/>
<evidence type="ECO:0000256" key="2">
    <source>
        <dbReference type="SAM" id="Phobius"/>
    </source>
</evidence>
<dbReference type="GO" id="GO:0030544">
    <property type="term" value="F:Hsp70 protein binding"/>
    <property type="evidence" value="ECO:0007669"/>
    <property type="project" value="InterPro"/>
</dbReference>
<name>A0A6J0NFS2_RAPSA</name>
<feature type="compositionally biased region" description="Basic and acidic residues" evidence="1">
    <location>
        <begin position="140"/>
        <end position="153"/>
    </location>
</feature>
<dbReference type="FunFam" id="1.10.10.60:FF:000416">
    <property type="entry name" value="Myb family transcription factor"/>
    <property type="match status" value="1"/>
</dbReference>
<gene>
    <name evidence="5" type="primary">LOC108854324</name>
</gene>
<dbReference type="Gene3D" id="1.10.10.60">
    <property type="entry name" value="Homeodomain-like"/>
    <property type="match status" value="2"/>
</dbReference>
<dbReference type="InterPro" id="IPR009057">
    <property type="entry name" value="Homeodomain-like_sf"/>
</dbReference>
<feature type="compositionally biased region" description="Basic and acidic residues" evidence="1">
    <location>
        <begin position="1"/>
        <end position="10"/>
    </location>
</feature>
<dbReference type="PANTHER" id="PTHR43999">
    <property type="entry name" value="DNAJ HOMOLOG SUBFAMILY C MEMBER 2"/>
    <property type="match status" value="1"/>
</dbReference>
<evidence type="ECO:0000313" key="5">
    <source>
        <dbReference type="RefSeq" id="XP_018483354.1"/>
    </source>
</evidence>
<dbReference type="SUPFAM" id="SSF46689">
    <property type="entry name" value="Homeodomain-like"/>
    <property type="match status" value="2"/>
</dbReference>
<dbReference type="PROSITE" id="PS50090">
    <property type="entry name" value="MYB_LIKE"/>
    <property type="match status" value="1"/>
</dbReference>
<feature type="transmembrane region" description="Helical" evidence="2">
    <location>
        <begin position="36"/>
        <end position="56"/>
    </location>
</feature>
<sequence>MEFYDEDKPRFVLQSRPSSSRKTTEEDDDPKTPNKISISISVVISLLTLSLSFFYFESEPAQSLLLWLAISFLVGPFAPSSLTGGKIRVGYGHILEPEQIDDEHSTDNERESRRSKRSNKVTKNDKPPENPPPVVATSKVVDRNGSVKESKEWSEEEVEVLKKQLVKHPAGKPGRWEAVASAFGGKYKTENVIKKAKEIGEKKVYESDDYAQFLKNRKASSDPRLAEEEEDAEKNGGDDESWSNGEDIALLNALKAFPKEAAMRWEKVAAAVPGKSKAACMKRVTELKKGFRSSKSGAN</sequence>
<dbReference type="GO" id="GO:0005829">
    <property type="term" value="C:cytosol"/>
    <property type="evidence" value="ECO:0007669"/>
    <property type="project" value="TreeGrafter"/>
</dbReference>
<feature type="transmembrane region" description="Helical" evidence="2">
    <location>
        <begin position="63"/>
        <end position="82"/>
    </location>
</feature>
<feature type="compositionally biased region" description="Basic and acidic residues" evidence="1">
    <location>
        <begin position="102"/>
        <end position="112"/>
    </location>
</feature>
<proteinExistence type="predicted"/>
<dbReference type="SMART" id="SM00717">
    <property type="entry name" value="SANT"/>
    <property type="match status" value="2"/>
</dbReference>
<feature type="region of interest" description="Disordered" evidence="1">
    <location>
        <begin position="1"/>
        <end position="34"/>
    </location>
</feature>
<evidence type="ECO:0000313" key="4">
    <source>
        <dbReference type="Proteomes" id="UP000504610"/>
    </source>
</evidence>
<dbReference type="AlphaFoldDB" id="A0A6J0NFS2"/>
<organism evidence="4 5">
    <name type="scientific">Raphanus sativus</name>
    <name type="common">Radish</name>
    <name type="synonym">Raphanus raphanistrum var. sativus</name>
    <dbReference type="NCBI Taxonomy" id="3726"/>
    <lineage>
        <taxon>Eukaryota</taxon>
        <taxon>Viridiplantae</taxon>
        <taxon>Streptophyta</taxon>
        <taxon>Embryophyta</taxon>
        <taxon>Tracheophyta</taxon>
        <taxon>Spermatophyta</taxon>
        <taxon>Magnoliopsida</taxon>
        <taxon>eudicotyledons</taxon>
        <taxon>Gunneridae</taxon>
        <taxon>Pentapetalae</taxon>
        <taxon>rosids</taxon>
        <taxon>malvids</taxon>
        <taxon>Brassicales</taxon>
        <taxon>Brassicaceae</taxon>
        <taxon>Brassiceae</taxon>
        <taxon>Raphanus</taxon>
    </lineage>
</organism>
<dbReference type="PANTHER" id="PTHR43999:SF3">
    <property type="entry name" value="TRANSCRIPTION FACTOR MAMYB"/>
    <property type="match status" value="1"/>
</dbReference>
<dbReference type="GO" id="GO:0051083">
    <property type="term" value="P:'de novo' cotranslational protein folding"/>
    <property type="evidence" value="ECO:0007669"/>
    <property type="project" value="InterPro"/>
</dbReference>
<keyword evidence="4" id="KW-1185">Reference proteome</keyword>
<keyword evidence="2" id="KW-0472">Membrane</keyword>
<evidence type="ECO:0000256" key="1">
    <source>
        <dbReference type="SAM" id="MobiDB-lite"/>
    </source>
</evidence>
<accession>A0A6J0NFS2</accession>
<feature type="domain" description="Myb-like" evidence="3">
    <location>
        <begin position="241"/>
        <end position="288"/>
    </location>
</feature>
<dbReference type="Pfam" id="PF23082">
    <property type="entry name" value="Myb_DNA-binding_2"/>
    <property type="match status" value="1"/>
</dbReference>
<evidence type="ECO:0000259" key="3">
    <source>
        <dbReference type="PROSITE" id="PS50090"/>
    </source>
</evidence>
<dbReference type="GO" id="GO:0006450">
    <property type="term" value="P:regulation of translational fidelity"/>
    <property type="evidence" value="ECO:0007669"/>
    <property type="project" value="InterPro"/>
</dbReference>
<dbReference type="InterPro" id="IPR001005">
    <property type="entry name" value="SANT/Myb"/>
</dbReference>
<keyword evidence="2" id="KW-1133">Transmembrane helix</keyword>
<protein>
    <submittedName>
        <fullName evidence="5">Transcription factor MAMYB</fullName>
    </submittedName>
</protein>
<dbReference type="Proteomes" id="UP000504610">
    <property type="component" value="Chromosome 4"/>
</dbReference>
<dbReference type="InterPro" id="IPR044634">
    <property type="entry name" value="Zuotin/DnaJC2"/>
</dbReference>
<dbReference type="GeneID" id="108854324"/>
<reference evidence="5" key="2">
    <citation type="submission" date="2025-08" db="UniProtKB">
        <authorList>
            <consortium name="RefSeq"/>
        </authorList>
    </citation>
    <scope>IDENTIFICATION</scope>
    <source>
        <tissue evidence="5">Leaf</tissue>
    </source>
</reference>
<dbReference type="GO" id="GO:0043022">
    <property type="term" value="F:ribosome binding"/>
    <property type="evidence" value="ECO:0007669"/>
    <property type="project" value="InterPro"/>
</dbReference>
<keyword evidence="2" id="KW-0812">Transmembrane</keyword>
<feature type="region of interest" description="Disordered" evidence="1">
    <location>
        <begin position="98"/>
        <end position="154"/>
    </location>
</feature>
<dbReference type="RefSeq" id="XP_018483354.1">
    <property type="nucleotide sequence ID" value="XM_018627852.2"/>
</dbReference>
<dbReference type="CDD" id="cd00167">
    <property type="entry name" value="SANT"/>
    <property type="match status" value="1"/>
</dbReference>